<protein>
    <submittedName>
        <fullName evidence="1">Uncharacterized protein</fullName>
    </submittedName>
</protein>
<proteinExistence type="predicted"/>
<keyword evidence="2" id="KW-1185">Reference proteome</keyword>
<dbReference type="AlphaFoldDB" id="A0AAW1PMI6"/>
<gene>
    <name evidence="1" type="ORF">WJX72_011427</name>
</gene>
<evidence type="ECO:0000313" key="1">
    <source>
        <dbReference type="EMBL" id="KAK9814781.1"/>
    </source>
</evidence>
<organism evidence="1 2">
    <name type="scientific">[Myrmecia] bisecta</name>
    <dbReference type="NCBI Taxonomy" id="41462"/>
    <lineage>
        <taxon>Eukaryota</taxon>
        <taxon>Viridiplantae</taxon>
        <taxon>Chlorophyta</taxon>
        <taxon>core chlorophytes</taxon>
        <taxon>Trebouxiophyceae</taxon>
        <taxon>Trebouxiales</taxon>
        <taxon>Trebouxiaceae</taxon>
        <taxon>Myrmecia</taxon>
    </lineage>
</organism>
<evidence type="ECO:0000313" key="2">
    <source>
        <dbReference type="Proteomes" id="UP001489004"/>
    </source>
</evidence>
<comment type="caution">
    <text evidence="1">The sequence shown here is derived from an EMBL/GenBank/DDBJ whole genome shotgun (WGS) entry which is preliminary data.</text>
</comment>
<accession>A0AAW1PMI6</accession>
<name>A0AAW1PMI6_9CHLO</name>
<dbReference type="EMBL" id="JALJOR010000007">
    <property type="protein sequence ID" value="KAK9814781.1"/>
    <property type="molecule type" value="Genomic_DNA"/>
</dbReference>
<reference evidence="1 2" key="1">
    <citation type="journal article" date="2024" name="Nat. Commun.">
        <title>Phylogenomics reveals the evolutionary origins of lichenization in chlorophyte algae.</title>
        <authorList>
            <person name="Puginier C."/>
            <person name="Libourel C."/>
            <person name="Otte J."/>
            <person name="Skaloud P."/>
            <person name="Haon M."/>
            <person name="Grisel S."/>
            <person name="Petersen M."/>
            <person name="Berrin J.G."/>
            <person name="Delaux P.M."/>
            <person name="Dal Grande F."/>
            <person name="Keller J."/>
        </authorList>
    </citation>
    <scope>NUCLEOTIDE SEQUENCE [LARGE SCALE GENOMIC DNA]</scope>
    <source>
        <strain evidence="1 2">SAG 2043</strain>
    </source>
</reference>
<dbReference type="Proteomes" id="UP001489004">
    <property type="component" value="Unassembled WGS sequence"/>
</dbReference>
<sequence>MAFASPGKLWREIDGDQLRVLRPDLYRQLVQLIRYVYQERGRSFHGMGYDHTVQVAYKLADPSNSYVQLAEGLEGSPAANMVYSISTRYKSVKNKLEPGEPHEPLGTTKFDHVLDDLNTWVHASHAVRLEE</sequence>